<comment type="caution">
    <text evidence="1">The sequence shown here is derived from an EMBL/GenBank/DDBJ whole genome shotgun (WGS) entry which is preliminary data.</text>
</comment>
<gene>
    <name evidence="1" type="ORF">DAY19_08700</name>
</gene>
<sequence length="182" mass="21378">MKNVYLLIILILTITAAYFTVERDEQDQAQEIKQKREILALSSYGQVTGIKISGASIDLKKTKDENLKLFYEELQKLKVDRILNNEEVKEELLSLENPPKLKFIFENGKEVSFILGQKIAISQQFYMLVESDKKKHWLIARFETAFPADMKDKDRLRSSIPYQKFREVLQTPESFFYSELKE</sequence>
<accession>A0ABY0IFP7</accession>
<dbReference type="RefSeq" id="WP_115361466.1">
    <property type="nucleotide sequence ID" value="NZ_QDKL01000002.1"/>
</dbReference>
<name>A0ABY0IFP7_9BACT</name>
<evidence type="ECO:0000313" key="2">
    <source>
        <dbReference type="Proteomes" id="UP000443582"/>
    </source>
</evidence>
<dbReference type="Proteomes" id="UP000443582">
    <property type="component" value="Unassembled WGS sequence"/>
</dbReference>
<dbReference type="EMBL" id="QDKL01000002">
    <property type="protein sequence ID" value="RZF21758.1"/>
    <property type="molecule type" value="Genomic_DNA"/>
</dbReference>
<evidence type="ECO:0000313" key="1">
    <source>
        <dbReference type="EMBL" id="RZF21758.1"/>
    </source>
</evidence>
<proteinExistence type="predicted"/>
<reference evidence="2" key="1">
    <citation type="journal article" date="2019" name="Int. J. Syst. Evol. Microbiol.">
        <title>Halobacteriovorax valvorus sp. nov., a novel prokaryotic predator isolated from coastal seawater of China.</title>
        <authorList>
            <person name="Chen M.-X."/>
        </authorList>
    </citation>
    <scope>NUCLEOTIDE SEQUENCE [LARGE SCALE GENOMIC DNA]</scope>
    <source>
        <strain evidence="2">BL9</strain>
    </source>
</reference>
<organism evidence="1 2">
    <name type="scientific">Halobacteriovorax vibrionivorans</name>
    <dbReference type="NCBI Taxonomy" id="2152716"/>
    <lineage>
        <taxon>Bacteria</taxon>
        <taxon>Pseudomonadati</taxon>
        <taxon>Bdellovibrionota</taxon>
        <taxon>Bacteriovoracia</taxon>
        <taxon>Bacteriovoracales</taxon>
        <taxon>Halobacteriovoraceae</taxon>
        <taxon>Halobacteriovorax</taxon>
    </lineage>
</organism>
<keyword evidence="2" id="KW-1185">Reference proteome</keyword>
<protein>
    <submittedName>
        <fullName evidence="1">Uncharacterized protein</fullName>
    </submittedName>
</protein>